<dbReference type="STRING" id="1434110.MSHOH_0731"/>
<evidence type="ECO:0000313" key="4">
    <source>
        <dbReference type="Proteomes" id="UP000033101"/>
    </source>
</evidence>
<keyword evidence="1" id="KW-0472">Membrane</keyword>
<dbReference type="PATRIC" id="fig|1434110.4.peg.895"/>
<feature type="transmembrane region" description="Helical" evidence="1">
    <location>
        <begin position="71"/>
        <end position="88"/>
    </location>
</feature>
<dbReference type="GO" id="GO:0016020">
    <property type="term" value="C:membrane"/>
    <property type="evidence" value="ECO:0007669"/>
    <property type="project" value="InterPro"/>
</dbReference>
<dbReference type="Gene3D" id="1.10.3730.20">
    <property type="match status" value="1"/>
</dbReference>
<dbReference type="AlphaFoldDB" id="A0A0E3S789"/>
<dbReference type="InterPro" id="IPR000620">
    <property type="entry name" value="EamA_dom"/>
</dbReference>
<sequence length="89" mass="9979">MGAKQSSQKKLISAYINPCTFTAYFLYIVVTIFTVYALKEIPLKLFYTTTSLKFVLVLILSKLVLCEKIDINKIIAIGLIVSGVIIFNI</sequence>
<feature type="transmembrane region" description="Helical" evidence="1">
    <location>
        <begin position="45"/>
        <end position="65"/>
    </location>
</feature>
<feature type="transmembrane region" description="Helical" evidence="1">
    <location>
        <begin position="12"/>
        <end position="38"/>
    </location>
</feature>
<protein>
    <recommendedName>
        <fullName evidence="2">EamA domain-containing protein</fullName>
    </recommendedName>
</protein>
<gene>
    <name evidence="3" type="ORF">MSHOH_0731</name>
</gene>
<proteinExistence type="predicted"/>
<dbReference type="Pfam" id="PF00892">
    <property type="entry name" value="EamA"/>
    <property type="match status" value="1"/>
</dbReference>
<name>A0A0E3S789_9EURY</name>
<keyword evidence="1" id="KW-0812">Transmembrane</keyword>
<organism evidence="3 4">
    <name type="scientific">Methanosarcina horonobensis HB-1 = JCM 15518</name>
    <dbReference type="NCBI Taxonomy" id="1434110"/>
    <lineage>
        <taxon>Archaea</taxon>
        <taxon>Methanobacteriati</taxon>
        <taxon>Methanobacteriota</taxon>
        <taxon>Stenosarchaea group</taxon>
        <taxon>Methanomicrobia</taxon>
        <taxon>Methanosarcinales</taxon>
        <taxon>Methanosarcinaceae</taxon>
        <taxon>Methanosarcina</taxon>
    </lineage>
</organism>
<dbReference type="SUPFAM" id="SSF103481">
    <property type="entry name" value="Multidrug resistance efflux transporter EmrE"/>
    <property type="match status" value="1"/>
</dbReference>
<dbReference type="HOGENOM" id="CLU_131462_7_0_2"/>
<dbReference type="Proteomes" id="UP000033101">
    <property type="component" value="Chromosome"/>
</dbReference>
<evidence type="ECO:0000256" key="1">
    <source>
        <dbReference type="SAM" id="Phobius"/>
    </source>
</evidence>
<keyword evidence="1" id="KW-1133">Transmembrane helix</keyword>
<dbReference type="InterPro" id="IPR037185">
    <property type="entry name" value="EmrE-like"/>
</dbReference>
<evidence type="ECO:0000313" key="3">
    <source>
        <dbReference type="EMBL" id="AKB77214.1"/>
    </source>
</evidence>
<dbReference type="KEGG" id="mhor:MSHOH_0731"/>
<feature type="domain" description="EamA" evidence="2">
    <location>
        <begin position="21"/>
        <end position="88"/>
    </location>
</feature>
<accession>A0A0E3S789</accession>
<keyword evidence="4" id="KW-1185">Reference proteome</keyword>
<dbReference type="EMBL" id="CP009516">
    <property type="protein sequence ID" value="AKB77214.1"/>
    <property type="molecule type" value="Genomic_DNA"/>
</dbReference>
<evidence type="ECO:0000259" key="2">
    <source>
        <dbReference type="Pfam" id="PF00892"/>
    </source>
</evidence>
<reference evidence="3 4" key="1">
    <citation type="submission" date="2014-07" db="EMBL/GenBank/DDBJ databases">
        <title>Methanogenic archaea and the global carbon cycle.</title>
        <authorList>
            <person name="Henriksen J.R."/>
            <person name="Luke J."/>
            <person name="Reinhart S."/>
            <person name="Benedict M.N."/>
            <person name="Youngblut N.D."/>
            <person name="Metcalf M.E."/>
            <person name="Whitaker R.J."/>
            <person name="Metcalf W.W."/>
        </authorList>
    </citation>
    <scope>NUCLEOTIDE SEQUENCE [LARGE SCALE GENOMIC DNA]</scope>
    <source>
        <strain evidence="3 4">HB-1</strain>
    </source>
</reference>